<protein>
    <submittedName>
        <fullName evidence="1">Uncharacterized protein</fullName>
    </submittedName>
</protein>
<dbReference type="AlphaFoldDB" id="X0BAX5"/>
<keyword evidence="2" id="KW-1185">Reference proteome</keyword>
<reference evidence="1 2" key="1">
    <citation type="submission" date="2011-11" db="EMBL/GenBank/DDBJ databases">
        <title>The Genome Sequence of Fusarium oxysporum PHW815.</title>
        <authorList>
            <consortium name="The Broad Institute Genome Sequencing Platform"/>
            <person name="Ma L.-J."/>
            <person name="Gale L.R."/>
            <person name="Schwartz D.C."/>
            <person name="Zhou S."/>
            <person name="Corby-Kistler H."/>
            <person name="Young S.K."/>
            <person name="Zeng Q."/>
            <person name="Gargeya S."/>
            <person name="Fitzgerald M."/>
            <person name="Haas B."/>
            <person name="Abouelleil A."/>
            <person name="Alvarado L."/>
            <person name="Arachchi H.M."/>
            <person name="Berlin A."/>
            <person name="Brown A."/>
            <person name="Chapman S.B."/>
            <person name="Chen Z."/>
            <person name="Dunbar C."/>
            <person name="Freedman E."/>
            <person name="Gearin G."/>
            <person name="Goldberg J."/>
            <person name="Griggs A."/>
            <person name="Gujja S."/>
            <person name="Heiman D."/>
            <person name="Howarth C."/>
            <person name="Larson L."/>
            <person name="Lui A."/>
            <person name="MacDonald P.J.P."/>
            <person name="Montmayeur A."/>
            <person name="Murphy C."/>
            <person name="Neiman D."/>
            <person name="Pearson M."/>
            <person name="Priest M."/>
            <person name="Roberts A."/>
            <person name="Saif S."/>
            <person name="Shea T."/>
            <person name="Shenoy N."/>
            <person name="Sisk P."/>
            <person name="Stolte C."/>
            <person name="Sykes S."/>
            <person name="Wortman J."/>
            <person name="Nusbaum C."/>
            <person name="Birren B."/>
        </authorList>
    </citation>
    <scope>NUCLEOTIDE SEQUENCE [LARGE SCALE GENOMIC DNA]</scope>
    <source>
        <strain evidence="1 2">54005</strain>
    </source>
</reference>
<name>X0BAX5_FUSOX</name>
<dbReference type="Proteomes" id="UP000030663">
    <property type="component" value="Unassembled WGS sequence"/>
</dbReference>
<gene>
    <name evidence="1" type="ORF">FOQG_19591</name>
</gene>
<organism evidence="1 2">
    <name type="scientific">Fusarium oxysporum f. sp. raphani 54005</name>
    <dbReference type="NCBI Taxonomy" id="1089458"/>
    <lineage>
        <taxon>Eukaryota</taxon>
        <taxon>Fungi</taxon>
        <taxon>Dikarya</taxon>
        <taxon>Ascomycota</taxon>
        <taxon>Pezizomycotina</taxon>
        <taxon>Sordariomycetes</taxon>
        <taxon>Hypocreomycetidae</taxon>
        <taxon>Hypocreales</taxon>
        <taxon>Nectriaceae</taxon>
        <taxon>Fusarium</taxon>
        <taxon>Fusarium oxysporum species complex</taxon>
    </lineage>
</organism>
<dbReference type="HOGENOM" id="CLU_3399504_0_0_1"/>
<accession>X0BAX5</accession>
<dbReference type="EMBL" id="KI979972">
    <property type="protein sequence ID" value="EXK75644.1"/>
    <property type="molecule type" value="Genomic_DNA"/>
</dbReference>
<sequence>MTRFEISGYLLPSLTLLATSHSRFRNPFSKS</sequence>
<evidence type="ECO:0000313" key="1">
    <source>
        <dbReference type="EMBL" id="EXK75644.1"/>
    </source>
</evidence>
<proteinExistence type="predicted"/>
<evidence type="ECO:0000313" key="2">
    <source>
        <dbReference type="Proteomes" id="UP000030663"/>
    </source>
</evidence>